<keyword evidence="3" id="KW-0012">Acyltransferase</keyword>
<organism evidence="3 4">
    <name type="scientific">Sediminihabitans luteus</name>
    <dbReference type="NCBI Taxonomy" id="1138585"/>
    <lineage>
        <taxon>Bacteria</taxon>
        <taxon>Bacillati</taxon>
        <taxon>Actinomycetota</taxon>
        <taxon>Actinomycetes</taxon>
        <taxon>Micrococcales</taxon>
        <taxon>Cellulomonadaceae</taxon>
        <taxon>Sediminihabitans</taxon>
    </lineage>
</organism>
<keyword evidence="1" id="KW-1133">Transmembrane helix</keyword>
<dbReference type="SUPFAM" id="SSF69593">
    <property type="entry name" value="Glycerol-3-phosphate (1)-acyltransferase"/>
    <property type="match status" value="1"/>
</dbReference>
<feature type="domain" description="Phospholipid/glycerol acyltransferase" evidence="2">
    <location>
        <begin position="136"/>
        <end position="267"/>
    </location>
</feature>
<name>A0A2M9CDK9_9CELL</name>
<dbReference type="Proteomes" id="UP000231693">
    <property type="component" value="Unassembled WGS sequence"/>
</dbReference>
<protein>
    <submittedName>
        <fullName evidence="3">Acyltransferase-like protein</fullName>
    </submittedName>
</protein>
<gene>
    <name evidence="3" type="ORF">CLV28_2432</name>
</gene>
<dbReference type="AlphaFoldDB" id="A0A2M9CDK9"/>
<keyword evidence="1" id="KW-0472">Membrane</keyword>
<keyword evidence="3" id="KW-0808">Transferase</keyword>
<feature type="transmembrane region" description="Helical" evidence="1">
    <location>
        <begin position="12"/>
        <end position="38"/>
    </location>
</feature>
<keyword evidence="1" id="KW-0812">Transmembrane</keyword>
<proteinExistence type="predicted"/>
<evidence type="ECO:0000313" key="4">
    <source>
        <dbReference type="Proteomes" id="UP000231693"/>
    </source>
</evidence>
<dbReference type="Pfam" id="PF01553">
    <property type="entry name" value="Acyltransferase"/>
    <property type="match status" value="1"/>
</dbReference>
<reference evidence="3 4" key="1">
    <citation type="submission" date="2017-11" db="EMBL/GenBank/DDBJ databases">
        <title>Genomic Encyclopedia of Archaeal and Bacterial Type Strains, Phase II (KMG-II): From Individual Species to Whole Genera.</title>
        <authorList>
            <person name="Goeker M."/>
        </authorList>
    </citation>
    <scope>NUCLEOTIDE SEQUENCE [LARGE SCALE GENOMIC DNA]</scope>
    <source>
        <strain evidence="3 4">DSM 25478</strain>
    </source>
</reference>
<sequence length="347" mass="38697">MIPPRWFRRLVLAPAIVLAALLLVPTSLMLVLLVVGIVTWAWPGRLRTPRVLWMASFYVLWDAAAVLALFGLWIATGCGWAMQRRWAQRAHYRLAAGMIGIFFWQVRWTLRLRIEHESDAGPDVRGEARPPAQRPAIVVSRHAGPGDSFVIVDAMLNLFGREPRIVLKDTLQWDPAIDTLLHRIPTQFVAPRSRRRADAPGGSAAVGALAHGMGPRGAVLLFPEGGNVTPGRRARRIEALRAAGSDELADQAEAMPHVMAPHIGGFLAAVEEAPEADVVVVAHTGLEKLVTPRDIWRELPMDKRIVTRRWVTRAADLPRDPAARETWLYDQWRQVDAWITEQAATRD</sequence>
<evidence type="ECO:0000313" key="3">
    <source>
        <dbReference type="EMBL" id="PJJ69955.1"/>
    </source>
</evidence>
<dbReference type="SMART" id="SM00563">
    <property type="entry name" value="PlsC"/>
    <property type="match status" value="1"/>
</dbReference>
<evidence type="ECO:0000256" key="1">
    <source>
        <dbReference type="SAM" id="Phobius"/>
    </source>
</evidence>
<keyword evidence="4" id="KW-1185">Reference proteome</keyword>
<evidence type="ECO:0000259" key="2">
    <source>
        <dbReference type="SMART" id="SM00563"/>
    </source>
</evidence>
<dbReference type="RefSeq" id="WP_203968173.1">
    <property type="nucleotide sequence ID" value="NZ_BOOX01000007.1"/>
</dbReference>
<accession>A0A2M9CDK9</accession>
<dbReference type="GO" id="GO:0016746">
    <property type="term" value="F:acyltransferase activity"/>
    <property type="evidence" value="ECO:0007669"/>
    <property type="project" value="UniProtKB-KW"/>
</dbReference>
<dbReference type="InterPro" id="IPR002123">
    <property type="entry name" value="Plipid/glycerol_acylTrfase"/>
</dbReference>
<feature type="transmembrane region" description="Helical" evidence="1">
    <location>
        <begin position="92"/>
        <end position="110"/>
    </location>
</feature>
<dbReference type="EMBL" id="PGFE01000004">
    <property type="protein sequence ID" value="PJJ69955.1"/>
    <property type="molecule type" value="Genomic_DNA"/>
</dbReference>
<comment type="caution">
    <text evidence="3">The sequence shown here is derived from an EMBL/GenBank/DDBJ whole genome shotgun (WGS) entry which is preliminary data.</text>
</comment>
<feature type="transmembrane region" description="Helical" evidence="1">
    <location>
        <begin position="58"/>
        <end position="80"/>
    </location>
</feature>